<dbReference type="Pfam" id="PF17871">
    <property type="entry name" value="AAA_lid_9"/>
    <property type="match status" value="1"/>
</dbReference>
<keyword evidence="7" id="KW-0378">Hydrolase</keyword>
<accession>A0A4Y5JUU9</accession>
<dbReference type="GO" id="GO:0005524">
    <property type="term" value="F:ATP binding"/>
    <property type="evidence" value="ECO:0007669"/>
    <property type="project" value="UniProtKB-KW"/>
</dbReference>
<dbReference type="GO" id="GO:0008233">
    <property type="term" value="F:peptidase activity"/>
    <property type="evidence" value="ECO:0007669"/>
    <property type="project" value="UniProtKB-KW"/>
</dbReference>
<dbReference type="Pfam" id="PF02861">
    <property type="entry name" value="Clp_N"/>
    <property type="match status" value="1"/>
</dbReference>
<dbReference type="InterPro" id="IPR050130">
    <property type="entry name" value="ClpA_ClpB"/>
</dbReference>
<dbReference type="GO" id="GO:0006508">
    <property type="term" value="P:proteolysis"/>
    <property type="evidence" value="ECO:0007669"/>
    <property type="project" value="UniProtKB-KW"/>
</dbReference>
<feature type="domain" description="Clp ATPase C-terminal" evidence="6">
    <location>
        <begin position="631"/>
        <end position="720"/>
    </location>
</feature>
<dbReference type="SUPFAM" id="SSF52540">
    <property type="entry name" value="P-loop containing nucleoside triphosphate hydrolases"/>
    <property type="match status" value="2"/>
</dbReference>
<dbReference type="InterPro" id="IPR028299">
    <property type="entry name" value="ClpA/B_CS2"/>
</dbReference>
<keyword evidence="4" id="KW-0143">Chaperone</keyword>
<gene>
    <name evidence="7" type="ORF">EST35_0298</name>
</gene>
<keyword evidence="2" id="KW-0547">Nucleotide-binding</keyword>
<evidence type="ECO:0000313" key="8">
    <source>
        <dbReference type="Proteomes" id="UP000316733"/>
    </source>
</evidence>
<dbReference type="InterPro" id="IPR001270">
    <property type="entry name" value="ClpA/B"/>
</dbReference>
<dbReference type="SMART" id="SM00382">
    <property type="entry name" value="AAA"/>
    <property type="match status" value="2"/>
</dbReference>
<dbReference type="Gene3D" id="1.10.1780.10">
    <property type="entry name" value="Clp, N-terminal domain"/>
    <property type="match status" value="1"/>
</dbReference>
<protein>
    <submittedName>
        <fullName evidence="7">ATP-dependent Clp protease ATP-binding subunit</fullName>
    </submittedName>
</protein>
<feature type="domain" description="AAA+ ATPase" evidence="5">
    <location>
        <begin position="461"/>
        <end position="601"/>
    </location>
</feature>
<dbReference type="InterPro" id="IPR041546">
    <property type="entry name" value="ClpA/ClpB_AAA_lid"/>
</dbReference>
<dbReference type="InterPro" id="IPR019489">
    <property type="entry name" value="Clp_ATPase_C"/>
</dbReference>
<reference evidence="8" key="1">
    <citation type="journal article" date="2020" name="bioRxiv">
        <title>Integrative omics analysis of Pseudomonas aeruginosa virus PA5oct highlights the molecular complexity of jumbo phages.</title>
        <authorList>
            <person name="Lood C."/>
            <person name="Danis-Wlodarczyk K."/>
            <person name="Blasdel B.G."/>
            <person name="Jang H.B."/>
            <person name="Vandenheuvel D."/>
            <person name="Briers Y."/>
            <person name="Noben J.-P."/>
            <person name="van Noort V."/>
            <person name="Drulis-Kawa Z."/>
            <person name="Lavigne R."/>
        </authorList>
    </citation>
    <scope>NUCLEOTIDE SEQUENCE [LARGE SCALE GENOMIC DNA]</scope>
</reference>
<dbReference type="SMART" id="SM01086">
    <property type="entry name" value="ClpB_D2-small"/>
    <property type="match status" value="1"/>
</dbReference>
<dbReference type="InterPro" id="IPR027417">
    <property type="entry name" value="P-loop_NTPase"/>
</dbReference>
<name>A0A4Y5JUU9_9CAUD</name>
<dbReference type="InterPro" id="IPR036628">
    <property type="entry name" value="Clp_N_dom_sf"/>
</dbReference>
<dbReference type="Gene3D" id="1.10.8.60">
    <property type="match status" value="2"/>
</dbReference>
<dbReference type="InterPro" id="IPR018368">
    <property type="entry name" value="ClpA/B_CS1"/>
</dbReference>
<evidence type="ECO:0000259" key="6">
    <source>
        <dbReference type="SMART" id="SM01086"/>
    </source>
</evidence>
<sequence>MDSQKKLNTVLTEAKKLAVSHQHEAITSDHVLYVLLGYDEVKDCVKNCNADPDQLTKAVSDFLVTQLGKSRHITDMNIDISPSLSRWCQQLATKIALDPNKAMTYVDMLDALIKDTSCNASQLLAHYGVTTAVVTEAKKSAEAESLIKSFTRNLNDEVSEGKIDPVIGRETELEEVIEALARRRKNNCILTGKEGVGKTAIAEGLAMKIVNGEVPEAISDKQVISLDIGAMMAGTKYRGEFEERMKALLDELKAMKNAIVFIDEIHMIMGAGASNGSSVDAANLLKPELAKGTLRCIGATTYDEYSTHFEKDRALMRRFQKVDVPPPSVGDTKKIVAGLKQYYEEFHGVKYDVGTLDLAVDLTERYIKTRHQPDKSIDAIDLVGARAKLAGISTITERMVIETVAKLAHMRPEMLDNTENDTIARLEGNLKHDVFGQDEAINKLCEAVMVHKAGLRDANKPIGNFLLVGPTGTGKTFLAKKLSQHMGIPLVRFDMSEYQEQHSVARLLGAPPGYVGHGEGEAGAGQLISEIEKNPNCILLLDEIEKAHPKVFSTFLQVMDDARLTSSTGKTVFFGNVLLLMTSNSGAAQAAKASIGFGNNFNDGAIDSAVTKGFAPEFRNRLDGIVKFSALTINEMSKIVDTEFAKVQASVLEKGVSLILTQEARQKLATDGYDPKMGARPLARLFQEKVKLPLSKLMLLGDLKNGGHAEVRVVADEVVVIQAIAPATKAKKKIDQTVV</sequence>
<proteinExistence type="predicted"/>
<evidence type="ECO:0000313" key="7">
    <source>
        <dbReference type="EMBL" id="QCG76179.1"/>
    </source>
</evidence>
<evidence type="ECO:0000256" key="2">
    <source>
        <dbReference type="ARBA" id="ARBA00022741"/>
    </source>
</evidence>
<dbReference type="CDD" id="cd00009">
    <property type="entry name" value="AAA"/>
    <property type="match status" value="1"/>
</dbReference>
<dbReference type="Proteomes" id="UP000316733">
    <property type="component" value="Segment"/>
</dbReference>
<evidence type="ECO:0000256" key="4">
    <source>
        <dbReference type="ARBA" id="ARBA00023186"/>
    </source>
</evidence>
<dbReference type="InterPro" id="IPR003593">
    <property type="entry name" value="AAA+_ATPase"/>
</dbReference>
<evidence type="ECO:0000256" key="3">
    <source>
        <dbReference type="ARBA" id="ARBA00022840"/>
    </source>
</evidence>
<dbReference type="InterPro" id="IPR003959">
    <property type="entry name" value="ATPase_AAA_core"/>
</dbReference>
<keyword evidence="1" id="KW-0677">Repeat</keyword>
<evidence type="ECO:0000259" key="5">
    <source>
        <dbReference type="SMART" id="SM00382"/>
    </source>
</evidence>
<dbReference type="Pfam" id="PF07724">
    <property type="entry name" value="AAA_2"/>
    <property type="match status" value="1"/>
</dbReference>
<dbReference type="PROSITE" id="PS00870">
    <property type="entry name" value="CLPAB_1"/>
    <property type="match status" value="1"/>
</dbReference>
<dbReference type="EMBL" id="MK797984">
    <property type="protein sequence ID" value="QCG76179.1"/>
    <property type="molecule type" value="Genomic_DNA"/>
</dbReference>
<dbReference type="SUPFAM" id="SSF81923">
    <property type="entry name" value="Double Clp-N motif"/>
    <property type="match status" value="1"/>
</dbReference>
<dbReference type="Pfam" id="PF00004">
    <property type="entry name" value="AAA"/>
    <property type="match status" value="1"/>
</dbReference>
<dbReference type="Gene3D" id="3.40.50.300">
    <property type="entry name" value="P-loop containing nucleotide triphosphate hydrolases"/>
    <property type="match status" value="2"/>
</dbReference>
<dbReference type="GO" id="GO:0016887">
    <property type="term" value="F:ATP hydrolysis activity"/>
    <property type="evidence" value="ECO:0007669"/>
    <property type="project" value="InterPro"/>
</dbReference>
<keyword evidence="3 7" id="KW-0067">ATP-binding</keyword>
<keyword evidence="7" id="KW-0645">Protease</keyword>
<dbReference type="GO" id="GO:0034605">
    <property type="term" value="P:cellular response to heat"/>
    <property type="evidence" value="ECO:0007669"/>
    <property type="project" value="TreeGrafter"/>
</dbReference>
<dbReference type="PRINTS" id="PR00300">
    <property type="entry name" value="CLPPROTEASEA"/>
</dbReference>
<dbReference type="PANTHER" id="PTHR11638">
    <property type="entry name" value="ATP-DEPENDENT CLP PROTEASE"/>
    <property type="match status" value="1"/>
</dbReference>
<dbReference type="InterPro" id="IPR004176">
    <property type="entry name" value="Clp_R_N"/>
</dbReference>
<dbReference type="Pfam" id="PF10431">
    <property type="entry name" value="ClpB_D2-small"/>
    <property type="match status" value="1"/>
</dbReference>
<organism evidence="7 8">
    <name type="scientific">Pseudomonas phage vB_PaeM_PA5oct</name>
    <dbReference type="NCBI Taxonomy" id="2163605"/>
    <lineage>
        <taxon>Viruses</taxon>
        <taxon>Duplodnaviria</taxon>
        <taxon>Heunggongvirae</taxon>
        <taxon>Uroviricota</taxon>
        <taxon>Caudoviricetes</taxon>
        <taxon>Arenbergviridae</taxon>
        <taxon>Wroclawvirus</taxon>
        <taxon>Wroclawvirus PA5oct</taxon>
    </lineage>
</organism>
<keyword evidence="8" id="KW-1185">Reference proteome</keyword>
<dbReference type="PROSITE" id="PS00871">
    <property type="entry name" value="CLPAB_2"/>
    <property type="match status" value="1"/>
</dbReference>
<dbReference type="PANTHER" id="PTHR11638:SF111">
    <property type="entry name" value="ATP-DEPENDENT CLP PROTEASE ATP-BINDING SUBUNIT CLPA"/>
    <property type="match status" value="1"/>
</dbReference>
<dbReference type="CDD" id="cd19499">
    <property type="entry name" value="RecA-like_ClpB_Hsp104-like"/>
    <property type="match status" value="1"/>
</dbReference>
<feature type="domain" description="AAA+ ATPase" evidence="5">
    <location>
        <begin position="184"/>
        <end position="328"/>
    </location>
</feature>
<evidence type="ECO:0000256" key="1">
    <source>
        <dbReference type="ARBA" id="ARBA00022737"/>
    </source>
</evidence>